<dbReference type="InterPro" id="IPR050697">
    <property type="entry name" value="Adenylyl/Guanylyl_Cyclase_3/4"/>
</dbReference>
<evidence type="ECO:0000259" key="2">
    <source>
        <dbReference type="PROSITE" id="PS50125"/>
    </source>
</evidence>
<feature type="transmembrane region" description="Helical" evidence="1">
    <location>
        <begin position="127"/>
        <end position="146"/>
    </location>
</feature>
<proteinExistence type="predicted"/>
<dbReference type="CDD" id="cd07302">
    <property type="entry name" value="CHD"/>
    <property type="match status" value="1"/>
</dbReference>
<dbReference type="SUPFAM" id="SSF55073">
    <property type="entry name" value="Nucleotide cyclase"/>
    <property type="match status" value="1"/>
</dbReference>
<dbReference type="Gene3D" id="3.30.70.1230">
    <property type="entry name" value="Nucleotide cyclase"/>
    <property type="match status" value="1"/>
</dbReference>
<evidence type="ECO:0000313" key="3">
    <source>
        <dbReference type="EMBL" id="MFC3676581.1"/>
    </source>
</evidence>
<dbReference type="PROSITE" id="PS50125">
    <property type="entry name" value="GUANYLATE_CYCLASE_2"/>
    <property type="match status" value="1"/>
</dbReference>
<reference evidence="4" key="1">
    <citation type="journal article" date="2019" name="Int. J. Syst. Evol. Microbiol.">
        <title>The Global Catalogue of Microorganisms (GCM) 10K type strain sequencing project: providing services to taxonomists for standard genome sequencing and annotation.</title>
        <authorList>
            <consortium name="The Broad Institute Genomics Platform"/>
            <consortium name="The Broad Institute Genome Sequencing Center for Infectious Disease"/>
            <person name="Wu L."/>
            <person name="Ma J."/>
        </authorList>
    </citation>
    <scope>NUCLEOTIDE SEQUENCE [LARGE SCALE GENOMIC DNA]</scope>
    <source>
        <strain evidence="4">KCTC 42182</strain>
    </source>
</reference>
<feature type="transmembrane region" description="Helical" evidence="1">
    <location>
        <begin position="209"/>
        <end position="228"/>
    </location>
</feature>
<feature type="transmembrane region" description="Helical" evidence="1">
    <location>
        <begin position="65"/>
        <end position="86"/>
    </location>
</feature>
<evidence type="ECO:0000256" key="1">
    <source>
        <dbReference type="SAM" id="Phobius"/>
    </source>
</evidence>
<dbReference type="InterPro" id="IPR029787">
    <property type="entry name" value="Nucleotide_cyclase"/>
</dbReference>
<dbReference type="RefSeq" id="WP_379727478.1">
    <property type="nucleotide sequence ID" value="NZ_JBHRYJ010000002.1"/>
</dbReference>
<keyword evidence="4" id="KW-1185">Reference proteome</keyword>
<dbReference type="Pfam" id="PF00211">
    <property type="entry name" value="Guanylate_cyc"/>
    <property type="match status" value="1"/>
</dbReference>
<dbReference type="InterPro" id="IPR001054">
    <property type="entry name" value="A/G_cyclase"/>
</dbReference>
<comment type="caution">
    <text evidence="3">The sequence shown here is derived from an EMBL/GenBank/DDBJ whole genome shotgun (WGS) entry which is preliminary data.</text>
</comment>
<keyword evidence="1" id="KW-0812">Transmembrane</keyword>
<sequence>MQLWQLLRDQVCGEGHKTSPDAADHRLAQAIQQEEYQALRLAISLRTLVLAAVTVLLTVELRWPLALSLYCYLAILAVSGWVQLWLRRPDRERPWMHWAFPMIDMTVLVAGIVLPNPFDPYPLPPPMQLGFDTILYVVLFLVLSGLGQSARIVFFSTVAAIVAWTAGTLFILWQPGVHLGYSFDNLATMDAAERTRYILDPWSVRLGEFTPRLILLAMIGLLMTVSVIRSRHLAARQVEAERARRNLSRHFSPHIAAQIAQMDDTLGQVKQLDAVVMFADLVGFTRISDHRPPAETVAMLRDVHGCLSRAVADSRGTLDKYLGDGIMASFGTPESGPHDASAALQAARTMLHGIEALNTRRQQQGQPVLQLAIGLHYGPLTLGNIGDESRVEYALIGETVNIAHRLEQMTRDLKAQVCLSQGFIDKLTAETRGDPGILRDMVMLKAQAIRGLRDRMAVWVLPQAGVTGDAGAQPQQPTIH</sequence>
<feature type="domain" description="Guanylate cyclase" evidence="2">
    <location>
        <begin position="275"/>
        <end position="407"/>
    </location>
</feature>
<organism evidence="3 4">
    <name type="scientific">Ferrovibrio xuzhouensis</name>
    <dbReference type="NCBI Taxonomy" id="1576914"/>
    <lineage>
        <taxon>Bacteria</taxon>
        <taxon>Pseudomonadati</taxon>
        <taxon>Pseudomonadota</taxon>
        <taxon>Alphaproteobacteria</taxon>
        <taxon>Rhodospirillales</taxon>
        <taxon>Rhodospirillaceae</taxon>
        <taxon>Ferrovibrio</taxon>
    </lineage>
</organism>
<gene>
    <name evidence="3" type="ORF">ACFOOQ_13570</name>
</gene>
<keyword evidence="1" id="KW-1133">Transmembrane helix</keyword>
<keyword evidence="1" id="KW-0472">Membrane</keyword>
<accession>A0ABV7VIG1</accession>
<dbReference type="SMART" id="SM00044">
    <property type="entry name" value="CYCc"/>
    <property type="match status" value="1"/>
</dbReference>
<feature type="transmembrane region" description="Helical" evidence="1">
    <location>
        <begin position="38"/>
        <end position="59"/>
    </location>
</feature>
<protein>
    <submittedName>
        <fullName evidence="3">Adenylate/guanylate cyclase domain-containing protein</fullName>
    </submittedName>
</protein>
<feature type="transmembrane region" description="Helical" evidence="1">
    <location>
        <begin position="98"/>
        <end position="115"/>
    </location>
</feature>
<feature type="transmembrane region" description="Helical" evidence="1">
    <location>
        <begin position="153"/>
        <end position="173"/>
    </location>
</feature>
<name>A0ABV7VIG1_9PROT</name>
<dbReference type="PANTHER" id="PTHR43081">
    <property type="entry name" value="ADENYLATE CYCLASE, TERMINAL-DIFFERENTIATION SPECIFIC-RELATED"/>
    <property type="match status" value="1"/>
</dbReference>
<dbReference type="PANTHER" id="PTHR43081:SF1">
    <property type="entry name" value="ADENYLATE CYCLASE, TERMINAL-DIFFERENTIATION SPECIFIC"/>
    <property type="match status" value="1"/>
</dbReference>
<evidence type="ECO:0000313" key="4">
    <source>
        <dbReference type="Proteomes" id="UP001595711"/>
    </source>
</evidence>
<dbReference type="Proteomes" id="UP001595711">
    <property type="component" value="Unassembled WGS sequence"/>
</dbReference>
<dbReference type="EMBL" id="JBHRYJ010000002">
    <property type="protein sequence ID" value="MFC3676581.1"/>
    <property type="molecule type" value="Genomic_DNA"/>
</dbReference>